<dbReference type="Proteomes" id="UP000275719">
    <property type="component" value="Unassembled WGS sequence"/>
</dbReference>
<keyword evidence="2" id="KW-0472">Membrane</keyword>
<organism evidence="3 4">
    <name type="scientific">Paenimyroides tangerinum</name>
    <dbReference type="NCBI Taxonomy" id="2488728"/>
    <lineage>
        <taxon>Bacteria</taxon>
        <taxon>Pseudomonadati</taxon>
        <taxon>Bacteroidota</taxon>
        <taxon>Flavobacteriia</taxon>
        <taxon>Flavobacteriales</taxon>
        <taxon>Flavobacteriaceae</taxon>
        <taxon>Paenimyroides</taxon>
    </lineage>
</organism>
<name>A0A3P3W605_9FLAO</name>
<evidence type="ECO:0000256" key="1">
    <source>
        <dbReference type="SAM" id="Coils"/>
    </source>
</evidence>
<evidence type="ECO:0000313" key="3">
    <source>
        <dbReference type="EMBL" id="RRJ90585.1"/>
    </source>
</evidence>
<dbReference type="PANTHER" id="PTHR35792">
    <property type="entry name" value="GENERAL STRESS PROTEIN"/>
    <property type="match status" value="1"/>
</dbReference>
<dbReference type="InterPro" id="IPR024623">
    <property type="entry name" value="YtxH"/>
</dbReference>
<gene>
    <name evidence="3" type="ORF">EG240_08645</name>
</gene>
<dbReference type="InterPro" id="IPR052928">
    <property type="entry name" value="Desiccation-related_membrane"/>
</dbReference>
<dbReference type="EMBL" id="RQVQ01000016">
    <property type="protein sequence ID" value="RRJ90585.1"/>
    <property type="molecule type" value="Genomic_DNA"/>
</dbReference>
<keyword evidence="2" id="KW-1133">Transmembrane helix</keyword>
<feature type="coiled-coil region" evidence="1">
    <location>
        <begin position="83"/>
        <end position="110"/>
    </location>
</feature>
<proteinExistence type="predicted"/>
<reference evidence="3 4" key="1">
    <citation type="submission" date="2018-11" db="EMBL/GenBank/DDBJ databases">
        <title>Flavobacterium sp. nov., YIM 102701-2 draft genome.</title>
        <authorList>
            <person name="Li G."/>
            <person name="Jiang Y."/>
        </authorList>
    </citation>
    <scope>NUCLEOTIDE SEQUENCE [LARGE SCALE GENOMIC DNA]</scope>
    <source>
        <strain evidence="3 4">YIM 102701-2</strain>
    </source>
</reference>
<feature type="transmembrane region" description="Helical" evidence="2">
    <location>
        <begin position="6"/>
        <end position="27"/>
    </location>
</feature>
<evidence type="ECO:0000313" key="4">
    <source>
        <dbReference type="Proteomes" id="UP000275719"/>
    </source>
</evidence>
<protein>
    <submittedName>
        <fullName evidence="3">YtxH domain-containing protein</fullName>
    </submittedName>
</protein>
<dbReference type="OrthoDB" id="598035at2"/>
<sequence length="110" mass="11708">MMGRTGGTIVAILAGAAVGAVAGILLAPDQGSKTRKRLGRGIKSGGDEIAHKFDDLKDQVRSLMNSKKVDLESTINSYVEKAGDKTENVIEVLEKKLAELKKEAKAINTK</sequence>
<keyword evidence="4" id="KW-1185">Reference proteome</keyword>
<comment type="caution">
    <text evidence="3">The sequence shown here is derived from an EMBL/GenBank/DDBJ whole genome shotgun (WGS) entry which is preliminary data.</text>
</comment>
<dbReference type="PANTHER" id="PTHR35792:SF2">
    <property type="entry name" value="GENERAL STRESS PROTEIN"/>
    <property type="match status" value="1"/>
</dbReference>
<keyword evidence="1" id="KW-0175">Coiled coil</keyword>
<keyword evidence="2" id="KW-0812">Transmembrane</keyword>
<evidence type="ECO:0000256" key="2">
    <source>
        <dbReference type="SAM" id="Phobius"/>
    </source>
</evidence>
<dbReference type="Pfam" id="PF12732">
    <property type="entry name" value="YtxH"/>
    <property type="match status" value="1"/>
</dbReference>
<dbReference type="AlphaFoldDB" id="A0A3P3W605"/>
<accession>A0A3P3W605</accession>